<accession>T1DN35</accession>
<feature type="region of interest" description="Disordered" evidence="1">
    <location>
        <begin position="14"/>
        <end position="34"/>
    </location>
</feature>
<name>T1DN35_ANOAQ</name>
<sequence>MFSAGAVSGVRARKPLSAGAASSTATTGFAGQVKPTTTTTVPVAILPPNVNSRPHGKLTVRFGEVSRFLRERTAVEQWQSVRERRSAALVVGSAFCSIRRDNNLNHTSLGTGKQSTEPRQRGLVRSAHQSGTVSAVFEEL</sequence>
<feature type="compositionally biased region" description="Polar residues" evidence="1">
    <location>
        <begin position="104"/>
        <end position="117"/>
    </location>
</feature>
<dbReference type="EMBL" id="GAMD01003220">
    <property type="protein sequence ID" value="JAA98370.1"/>
    <property type="molecule type" value="mRNA"/>
</dbReference>
<organism evidence="2">
    <name type="scientific">Anopheles aquasalis</name>
    <name type="common">Malaria mosquito</name>
    <dbReference type="NCBI Taxonomy" id="42839"/>
    <lineage>
        <taxon>Eukaryota</taxon>
        <taxon>Metazoa</taxon>
        <taxon>Ecdysozoa</taxon>
        <taxon>Arthropoda</taxon>
        <taxon>Hexapoda</taxon>
        <taxon>Insecta</taxon>
        <taxon>Pterygota</taxon>
        <taxon>Neoptera</taxon>
        <taxon>Endopterygota</taxon>
        <taxon>Diptera</taxon>
        <taxon>Nematocera</taxon>
        <taxon>Culicoidea</taxon>
        <taxon>Culicidae</taxon>
        <taxon>Anophelinae</taxon>
        <taxon>Anopheles</taxon>
    </lineage>
</organism>
<proteinExistence type="evidence at transcript level"/>
<protein>
    <submittedName>
        <fullName evidence="2">Uncharacterized protein</fullName>
    </submittedName>
</protein>
<reference evidence="2" key="1">
    <citation type="submission" date="2013-07" db="EMBL/GenBank/DDBJ databases">
        <title>Transcriptome sequencing and developmental regulation of gene expression in Anopheles aquasalis.</title>
        <authorList>
            <consortium name="Brazilian Malaria Network (MCT/CNPq/MS/SCTIE/DECIT/PRONEX 555648/2009-5) and Research Network on Bioactive Molecules from Arthropod Vectors (NAP-MOBIARVE"/>
            <consortium name="University of Sao Paulo)"/>
            <person name="Marinotti O."/>
            <person name="Ribeiro J.M.C."/>
            <person name="Costa-da-Silva A.L."/>
            <person name="Silva M.C.P."/>
            <person name="Lopes A.R."/>
            <person name="Barros M.S."/>
            <person name="Sa-Nunes A."/>
            <person name="Konjin B.B."/>
            <person name="Carvalho E."/>
            <person name="Suesdek L."/>
            <person name="Silva-Neto M.A.C."/>
            <person name="Capurro M.L."/>
        </authorList>
    </citation>
    <scope>NUCLEOTIDE SEQUENCE</scope>
    <source>
        <tissue evidence="2">Whole body</tissue>
    </source>
</reference>
<feature type="region of interest" description="Disordered" evidence="1">
    <location>
        <begin position="102"/>
        <end position="122"/>
    </location>
</feature>
<feature type="compositionally biased region" description="Low complexity" evidence="1">
    <location>
        <begin position="17"/>
        <end position="34"/>
    </location>
</feature>
<evidence type="ECO:0000313" key="2">
    <source>
        <dbReference type="EMBL" id="JAA98370.1"/>
    </source>
</evidence>
<evidence type="ECO:0000256" key="1">
    <source>
        <dbReference type="SAM" id="MobiDB-lite"/>
    </source>
</evidence>
<dbReference type="AlphaFoldDB" id="T1DN35"/>